<dbReference type="AlphaFoldDB" id="A0AAD3NHZ3"/>
<gene>
    <name evidence="2" type="ORF">AKAME5_002468800</name>
</gene>
<evidence type="ECO:0000313" key="3">
    <source>
        <dbReference type="Proteomes" id="UP001279410"/>
    </source>
</evidence>
<evidence type="ECO:0000256" key="1">
    <source>
        <dbReference type="SAM" id="MobiDB-lite"/>
    </source>
</evidence>
<feature type="compositionally biased region" description="Low complexity" evidence="1">
    <location>
        <begin position="80"/>
        <end position="91"/>
    </location>
</feature>
<feature type="compositionally biased region" description="Basic and acidic residues" evidence="1">
    <location>
        <begin position="128"/>
        <end position="144"/>
    </location>
</feature>
<reference evidence="2" key="1">
    <citation type="submission" date="2022-08" db="EMBL/GenBank/DDBJ databases">
        <title>Genome sequencing of akame (Lates japonicus).</title>
        <authorList>
            <person name="Hashiguchi Y."/>
            <person name="Takahashi H."/>
        </authorList>
    </citation>
    <scope>NUCLEOTIDE SEQUENCE</scope>
    <source>
        <strain evidence="2">Kochi</strain>
    </source>
</reference>
<dbReference type="Proteomes" id="UP001279410">
    <property type="component" value="Unassembled WGS sequence"/>
</dbReference>
<feature type="region of interest" description="Disordered" evidence="1">
    <location>
        <begin position="47"/>
        <end position="144"/>
    </location>
</feature>
<sequence length="144" mass="15402">MAWLHQGRGSPRLVLVVVCVALLLDNMLLTVVVPIIPTFLYAMEHPSPETQTAQPSLLPLPSHGAAGWGTVPSQSPSADLQTSSQTSQPSQLPQPEPGAPVLGTQSSPPARPPLVSLFDNSTFSLQEIRTEPSPEPERPQTRLT</sequence>
<dbReference type="EMBL" id="BRZM01001537">
    <property type="protein sequence ID" value="GLD73363.1"/>
    <property type="molecule type" value="Genomic_DNA"/>
</dbReference>
<evidence type="ECO:0000313" key="2">
    <source>
        <dbReference type="EMBL" id="GLD73363.1"/>
    </source>
</evidence>
<proteinExistence type="predicted"/>
<accession>A0AAD3NHZ3</accession>
<name>A0AAD3NHZ3_LATJO</name>
<comment type="caution">
    <text evidence="2">The sequence shown here is derived from an EMBL/GenBank/DDBJ whole genome shotgun (WGS) entry which is preliminary data.</text>
</comment>
<organism evidence="2 3">
    <name type="scientific">Lates japonicus</name>
    <name type="common">Japanese lates</name>
    <dbReference type="NCBI Taxonomy" id="270547"/>
    <lineage>
        <taxon>Eukaryota</taxon>
        <taxon>Metazoa</taxon>
        <taxon>Chordata</taxon>
        <taxon>Craniata</taxon>
        <taxon>Vertebrata</taxon>
        <taxon>Euteleostomi</taxon>
        <taxon>Actinopterygii</taxon>
        <taxon>Neopterygii</taxon>
        <taxon>Teleostei</taxon>
        <taxon>Neoteleostei</taxon>
        <taxon>Acanthomorphata</taxon>
        <taxon>Carangaria</taxon>
        <taxon>Carangaria incertae sedis</taxon>
        <taxon>Centropomidae</taxon>
        <taxon>Lates</taxon>
    </lineage>
</organism>
<keyword evidence="3" id="KW-1185">Reference proteome</keyword>
<protein>
    <submittedName>
        <fullName evidence="2">Chromaffin granule amine transporter</fullName>
    </submittedName>
</protein>
<feature type="compositionally biased region" description="Polar residues" evidence="1">
    <location>
        <begin position="118"/>
        <end position="127"/>
    </location>
</feature>